<keyword evidence="4" id="KW-0812">Transmembrane</keyword>
<proteinExistence type="predicted"/>
<feature type="compositionally biased region" description="Low complexity" evidence="3">
    <location>
        <begin position="65"/>
        <end position="79"/>
    </location>
</feature>
<dbReference type="Gene3D" id="3.20.20.70">
    <property type="entry name" value="Aldolase class I"/>
    <property type="match status" value="1"/>
</dbReference>
<feature type="region of interest" description="Disordered" evidence="3">
    <location>
        <begin position="56"/>
        <end position="79"/>
    </location>
</feature>
<dbReference type="InterPro" id="IPR017853">
    <property type="entry name" value="GH"/>
</dbReference>
<dbReference type="AlphaFoldDB" id="A0A9P8WHX1"/>
<dbReference type="OrthoDB" id="2108802at2759"/>
<dbReference type="EC" id="3.2.1.22" evidence="2"/>
<evidence type="ECO:0000313" key="6">
    <source>
        <dbReference type="EMBL" id="KAH6899637.1"/>
    </source>
</evidence>
<dbReference type="PANTHER" id="PTHR35273:SF2">
    <property type="entry name" value="ALPHA-GALACTOSIDASE"/>
    <property type="match status" value="1"/>
</dbReference>
<evidence type="ECO:0000256" key="2">
    <source>
        <dbReference type="ARBA" id="ARBA00012755"/>
    </source>
</evidence>
<accession>A0A9P8WHX1</accession>
<dbReference type="InterPro" id="IPR013785">
    <property type="entry name" value="Aldolase_TIM"/>
</dbReference>
<gene>
    <name evidence="6" type="ORF">B0T10DRAFT_569876</name>
</gene>
<evidence type="ECO:0000256" key="3">
    <source>
        <dbReference type="SAM" id="MobiDB-lite"/>
    </source>
</evidence>
<dbReference type="EMBL" id="JAGPYM010000001">
    <property type="protein sequence ID" value="KAH6899637.1"/>
    <property type="molecule type" value="Genomic_DNA"/>
</dbReference>
<feature type="transmembrane region" description="Helical" evidence="4">
    <location>
        <begin position="32"/>
        <end position="53"/>
    </location>
</feature>
<keyword evidence="4" id="KW-0472">Membrane</keyword>
<comment type="catalytic activity">
    <reaction evidence="1">
        <text>Hydrolysis of terminal, non-reducing alpha-D-galactose residues in alpha-D-galactosides, including galactose oligosaccharides, galactomannans and galactolipids.</text>
        <dbReference type="EC" id="3.2.1.22"/>
    </reaction>
</comment>
<dbReference type="GO" id="GO:0004557">
    <property type="term" value="F:alpha-galactosidase activity"/>
    <property type="evidence" value="ECO:0007669"/>
    <property type="project" value="UniProtKB-EC"/>
</dbReference>
<sequence length="353" mass="38040">MATDSQPGAVADSKAAAATGNTKAPWPRWKKLTLVGVALVVVIGLAVGLGVGLTRNKGGDDGDSDNSQSDNSGSDNDDASLAANNTSLWKPKVGASWQIILKYPIALGSNDTTSDLEPDVDIWDLDLYENDASTFSALRDAGKHVICYFSAGSWEDWRDDAGDFDKKDLGKGLDGWAGEKWLNISSPSVRNIMRKRIKLASDKGCHAIDPDNVDGYANKNGLDLTSADSISYMKFLSDEAAKYNMSTGLKNAGGIISSVLSYVHFSVNEQCIQYGECDTFSPFIDDNKPVFNIEYPDDAPKVKDSEKKVICNTEGDASGSKGFSKVIKKMNLDGWVEYCGDTQTYTTDTNQGS</sequence>
<keyword evidence="7" id="KW-1185">Reference proteome</keyword>
<evidence type="ECO:0000256" key="4">
    <source>
        <dbReference type="SAM" id="Phobius"/>
    </source>
</evidence>
<evidence type="ECO:0000256" key="1">
    <source>
        <dbReference type="ARBA" id="ARBA00001255"/>
    </source>
</evidence>
<protein>
    <recommendedName>
        <fullName evidence="2">alpha-galactosidase</fullName>
        <ecNumber evidence="2">3.2.1.22</ecNumber>
    </recommendedName>
</protein>
<reference evidence="6 7" key="1">
    <citation type="journal article" date="2021" name="Nat. Commun.">
        <title>Genetic determinants of endophytism in the Arabidopsis root mycobiome.</title>
        <authorList>
            <person name="Mesny F."/>
            <person name="Miyauchi S."/>
            <person name="Thiergart T."/>
            <person name="Pickel B."/>
            <person name="Atanasova L."/>
            <person name="Karlsson M."/>
            <person name="Huettel B."/>
            <person name="Barry K.W."/>
            <person name="Haridas S."/>
            <person name="Chen C."/>
            <person name="Bauer D."/>
            <person name="Andreopoulos W."/>
            <person name="Pangilinan J."/>
            <person name="LaButti K."/>
            <person name="Riley R."/>
            <person name="Lipzen A."/>
            <person name="Clum A."/>
            <person name="Drula E."/>
            <person name="Henrissat B."/>
            <person name="Kohler A."/>
            <person name="Grigoriev I.V."/>
            <person name="Martin F.M."/>
            <person name="Hacquard S."/>
        </authorList>
    </citation>
    <scope>NUCLEOTIDE SEQUENCE [LARGE SCALE GENOMIC DNA]</scope>
    <source>
        <strain evidence="6 7">MPI-CAGE-CH-0241</strain>
    </source>
</reference>
<dbReference type="Proteomes" id="UP000777438">
    <property type="component" value="Unassembled WGS sequence"/>
</dbReference>
<feature type="region of interest" description="Disordered" evidence="3">
    <location>
        <begin position="1"/>
        <end position="22"/>
    </location>
</feature>
<dbReference type="PANTHER" id="PTHR35273">
    <property type="entry name" value="ALPHA-1,4 POLYGALACTOSAMINIDASE, PUTATIVE (AFU_ORTHOLOGUE AFUA_3G07890)-RELATED"/>
    <property type="match status" value="1"/>
</dbReference>
<keyword evidence="6" id="KW-0378">Hydrolase</keyword>
<dbReference type="SUPFAM" id="SSF51445">
    <property type="entry name" value="(Trans)glycosidases"/>
    <property type="match status" value="1"/>
</dbReference>
<organism evidence="6 7">
    <name type="scientific">Thelonectria olida</name>
    <dbReference type="NCBI Taxonomy" id="1576542"/>
    <lineage>
        <taxon>Eukaryota</taxon>
        <taxon>Fungi</taxon>
        <taxon>Dikarya</taxon>
        <taxon>Ascomycota</taxon>
        <taxon>Pezizomycotina</taxon>
        <taxon>Sordariomycetes</taxon>
        <taxon>Hypocreomycetidae</taxon>
        <taxon>Hypocreales</taxon>
        <taxon>Nectriaceae</taxon>
        <taxon>Thelonectria</taxon>
    </lineage>
</organism>
<evidence type="ECO:0000259" key="5">
    <source>
        <dbReference type="Pfam" id="PF03537"/>
    </source>
</evidence>
<feature type="domain" description="Glycoside-hydrolase family GH114 TIM-barrel" evidence="5">
    <location>
        <begin position="96"/>
        <end position="335"/>
    </location>
</feature>
<dbReference type="Pfam" id="PF03537">
    <property type="entry name" value="Glyco_hydro_114"/>
    <property type="match status" value="1"/>
</dbReference>
<keyword evidence="4" id="KW-1133">Transmembrane helix</keyword>
<evidence type="ECO:0000313" key="7">
    <source>
        <dbReference type="Proteomes" id="UP000777438"/>
    </source>
</evidence>
<dbReference type="InterPro" id="IPR004352">
    <property type="entry name" value="GH114_TIM-barrel"/>
</dbReference>
<comment type="caution">
    <text evidence="6">The sequence shown here is derived from an EMBL/GenBank/DDBJ whole genome shotgun (WGS) entry which is preliminary data.</text>
</comment>
<name>A0A9P8WHX1_9HYPO</name>